<accession>A0A918KRR6</accession>
<dbReference type="AlphaFoldDB" id="A0A918KRR6"/>
<comment type="caution">
    <text evidence="1">The sequence shown here is derived from an EMBL/GenBank/DDBJ whole genome shotgun (WGS) entry which is preliminary data.</text>
</comment>
<evidence type="ECO:0000313" key="2">
    <source>
        <dbReference type="Proteomes" id="UP000626148"/>
    </source>
</evidence>
<proteinExistence type="predicted"/>
<organism evidence="1 2">
    <name type="scientific">Saccharospirillum salsuginis</name>
    <dbReference type="NCBI Taxonomy" id="418750"/>
    <lineage>
        <taxon>Bacteria</taxon>
        <taxon>Pseudomonadati</taxon>
        <taxon>Pseudomonadota</taxon>
        <taxon>Gammaproteobacteria</taxon>
        <taxon>Oceanospirillales</taxon>
        <taxon>Saccharospirillaceae</taxon>
        <taxon>Saccharospirillum</taxon>
    </lineage>
</organism>
<dbReference type="EMBL" id="BMXR01000017">
    <property type="protein sequence ID" value="GGX73379.1"/>
    <property type="molecule type" value="Genomic_DNA"/>
</dbReference>
<keyword evidence="2" id="KW-1185">Reference proteome</keyword>
<sequence>MTVQIDQRFAAFRGIYDNAVFILDLVVDGYNALFSNVHRGLLLEAAAYLIATREFTAWGTGGTGRWRMHRAGIADPATDLSLRRLE</sequence>
<evidence type="ECO:0000313" key="1">
    <source>
        <dbReference type="EMBL" id="GGX73379.1"/>
    </source>
</evidence>
<name>A0A918KRR6_9GAMM</name>
<reference evidence="1" key="2">
    <citation type="submission" date="2020-09" db="EMBL/GenBank/DDBJ databases">
        <authorList>
            <person name="Sun Q."/>
            <person name="Kim S."/>
        </authorList>
    </citation>
    <scope>NUCLEOTIDE SEQUENCE</scope>
    <source>
        <strain evidence="1">KCTC 22169</strain>
    </source>
</reference>
<dbReference type="Proteomes" id="UP000626148">
    <property type="component" value="Unassembled WGS sequence"/>
</dbReference>
<gene>
    <name evidence="1" type="ORF">GCM10007392_46010</name>
</gene>
<protein>
    <submittedName>
        <fullName evidence="1">Uncharacterized protein</fullName>
    </submittedName>
</protein>
<reference evidence="1" key="1">
    <citation type="journal article" date="2014" name="Int. J. Syst. Evol. Microbiol.">
        <title>Complete genome sequence of Corynebacterium casei LMG S-19264T (=DSM 44701T), isolated from a smear-ripened cheese.</title>
        <authorList>
            <consortium name="US DOE Joint Genome Institute (JGI-PGF)"/>
            <person name="Walter F."/>
            <person name="Albersmeier A."/>
            <person name="Kalinowski J."/>
            <person name="Ruckert C."/>
        </authorList>
    </citation>
    <scope>NUCLEOTIDE SEQUENCE</scope>
    <source>
        <strain evidence="1">KCTC 22169</strain>
    </source>
</reference>